<dbReference type="PANTHER" id="PTHR43394">
    <property type="entry name" value="ATP-DEPENDENT PERMEASE MDL1, MITOCHONDRIAL"/>
    <property type="match status" value="1"/>
</dbReference>
<dbReference type="Proteomes" id="UP000533469">
    <property type="component" value="Unassembled WGS sequence"/>
</dbReference>
<feature type="transmembrane region" description="Helical" evidence="6">
    <location>
        <begin position="18"/>
        <end position="35"/>
    </location>
</feature>
<name>A0A839ZCW5_9HYPH</name>
<dbReference type="InterPro" id="IPR011527">
    <property type="entry name" value="ABC1_TM_dom"/>
</dbReference>
<dbReference type="InterPro" id="IPR027417">
    <property type="entry name" value="P-loop_NTPase"/>
</dbReference>
<evidence type="ECO:0000256" key="6">
    <source>
        <dbReference type="SAM" id="Phobius"/>
    </source>
</evidence>
<proteinExistence type="predicted"/>
<evidence type="ECO:0000256" key="1">
    <source>
        <dbReference type="ARBA" id="ARBA00004651"/>
    </source>
</evidence>
<dbReference type="Gene3D" id="1.20.1560.10">
    <property type="entry name" value="ABC transporter type 1, transmembrane domain"/>
    <property type="match status" value="1"/>
</dbReference>
<keyword evidence="3 6" id="KW-1133">Transmembrane helix</keyword>
<keyword evidence="9" id="KW-0547">Nucleotide-binding</keyword>
<dbReference type="PROSITE" id="PS50893">
    <property type="entry name" value="ABC_TRANSPORTER_2"/>
    <property type="match status" value="1"/>
</dbReference>
<keyword evidence="4 6" id="KW-0472">Membrane</keyword>
<accession>A0A839ZCW5</accession>
<keyword evidence="9" id="KW-0067">ATP-binding</keyword>
<feature type="transmembrane region" description="Helical" evidence="6">
    <location>
        <begin position="89"/>
        <end position="111"/>
    </location>
</feature>
<organism evidence="9 10">
    <name type="scientific">Ancylobacter tetraedralis</name>
    <dbReference type="NCBI Taxonomy" id="217068"/>
    <lineage>
        <taxon>Bacteria</taxon>
        <taxon>Pseudomonadati</taxon>
        <taxon>Pseudomonadota</taxon>
        <taxon>Alphaproteobacteria</taxon>
        <taxon>Hyphomicrobiales</taxon>
        <taxon>Xanthobacteraceae</taxon>
        <taxon>Ancylobacter</taxon>
    </lineage>
</organism>
<dbReference type="SUPFAM" id="SSF52540">
    <property type="entry name" value="P-loop containing nucleoside triphosphate hydrolases"/>
    <property type="match status" value="2"/>
</dbReference>
<dbReference type="GO" id="GO:0016887">
    <property type="term" value="F:ATP hydrolysis activity"/>
    <property type="evidence" value="ECO:0007669"/>
    <property type="project" value="InterPro"/>
</dbReference>
<evidence type="ECO:0000313" key="10">
    <source>
        <dbReference type="Proteomes" id="UP000533469"/>
    </source>
</evidence>
<dbReference type="AlphaFoldDB" id="A0A839ZCW5"/>
<feature type="region of interest" description="Disordered" evidence="5">
    <location>
        <begin position="880"/>
        <end position="911"/>
    </location>
</feature>
<feature type="transmembrane region" description="Helical" evidence="6">
    <location>
        <begin position="279"/>
        <end position="301"/>
    </location>
</feature>
<keyword evidence="2 6" id="KW-0812">Transmembrane</keyword>
<dbReference type="GO" id="GO:0015421">
    <property type="term" value="F:ABC-type oligopeptide transporter activity"/>
    <property type="evidence" value="ECO:0007669"/>
    <property type="project" value="TreeGrafter"/>
</dbReference>
<protein>
    <submittedName>
        <fullName evidence="9">Putative ABC transport system ATP-binding protein</fullName>
    </submittedName>
</protein>
<evidence type="ECO:0000259" key="8">
    <source>
        <dbReference type="PROSITE" id="PS50929"/>
    </source>
</evidence>
<feature type="domain" description="ABC transmembrane type-1" evidence="8">
    <location>
        <begin position="77"/>
        <end position="329"/>
    </location>
</feature>
<dbReference type="GO" id="GO:0005886">
    <property type="term" value="C:plasma membrane"/>
    <property type="evidence" value="ECO:0007669"/>
    <property type="project" value="UniProtKB-SubCell"/>
</dbReference>
<evidence type="ECO:0000313" key="9">
    <source>
        <dbReference type="EMBL" id="MBB3772631.1"/>
    </source>
</evidence>
<dbReference type="EMBL" id="JACICD010000006">
    <property type="protein sequence ID" value="MBB3772631.1"/>
    <property type="molecule type" value="Genomic_DNA"/>
</dbReference>
<dbReference type="PANTHER" id="PTHR43394:SF1">
    <property type="entry name" value="ATP-BINDING CASSETTE SUB-FAMILY B MEMBER 10, MITOCHONDRIAL"/>
    <property type="match status" value="1"/>
</dbReference>
<evidence type="ECO:0000259" key="7">
    <source>
        <dbReference type="PROSITE" id="PS50893"/>
    </source>
</evidence>
<dbReference type="InterPro" id="IPR039421">
    <property type="entry name" value="Type_1_exporter"/>
</dbReference>
<dbReference type="InterPro" id="IPR036640">
    <property type="entry name" value="ABC1_TM_sf"/>
</dbReference>
<evidence type="ECO:0000256" key="3">
    <source>
        <dbReference type="ARBA" id="ARBA00022989"/>
    </source>
</evidence>
<dbReference type="InterPro" id="IPR003439">
    <property type="entry name" value="ABC_transporter-like_ATP-bd"/>
</dbReference>
<feature type="transmembrane region" description="Helical" evidence="6">
    <location>
        <begin position="164"/>
        <end position="186"/>
    </location>
</feature>
<dbReference type="RefSeq" id="WP_183190792.1">
    <property type="nucleotide sequence ID" value="NZ_JACICD010000006.1"/>
</dbReference>
<dbReference type="Gene3D" id="3.40.50.300">
    <property type="entry name" value="P-loop containing nucleotide triphosphate hydrolases"/>
    <property type="match status" value="2"/>
</dbReference>
<keyword evidence="10" id="KW-1185">Reference proteome</keyword>
<feature type="transmembrane region" description="Helical" evidence="6">
    <location>
        <begin position="192"/>
        <end position="211"/>
    </location>
</feature>
<dbReference type="GO" id="GO:0005524">
    <property type="term" value="F:ATP binding"/>
    <property type="evidence" value="ECO:0007669"/>
    <property type="project" value="UniProtKB-KW"/>
</dbReference>
<evidence type="ECO:0000256" key="4">
    <source>
        <dbReference type="ARBA" id="ARBA00023136"/>
    </source>
</evidence>
<reference evidence="9 10" key="1">
    <citation type="submission" date="2020-08" db="EMBL/GenBank/DDBJ databases">
        <title>Genomic Encyclopedia of Type Strains, Phase IV (KMG-IV): sequencing the most valuable type-strain genomes for metagenomic binning, comparative biology and taxonomic classification.</title>
        <authorList>
            <person name="Goeker M."/>
        </authorList>
    </citation>
    <scope>NUCLEOTIDE SEQUENCE [LARGE SCALE GENOMIC DNA]</scope>
    <source>
        <strain evidence="9 10">DSM 5895</strain>
    </source>
</reference>
<gene>
    <name evidence="9" type="ORF">FHS55_003252</name>
</gene>
<sequence>MSLNFFSYVWHHSRREQLIVLIFVVASLPFYWWSLDVPKRIVNEAIQGNVFKHGEAGARLFDYSLSLPDFLGGATWQITDGLLLAQVPYLFALSMVFLVLTLINGWFKYVINIRKGVLGERMLRRLRFELFELVMRFRPEDVRTTKSAEVTSMIKDEVEPIGGFFGEAFITPAFLGTQAITAMAFILAQNMWLGTLSLSLILVQGVVIPYLRREQIRLGRMRQIESRRLAGRIGEMIDAAPALHVFGVALYSAAEIGQRLGTLFHIRLQLYRRKFAVKFLNNLLSQLTPFIFYTLGGYLALKGRLDIGQLVAVIAAYRDLPGPIKELIDWDQQRADVTVKYEQVVGAFYKDTLLPPDPVREPEPIPRDAPITIVGLRVMNGRGLVQIDRMSAAIGRPGRVALVGAAGSGRDILPKVLGRQITDYQGSVTIGGHEVGAMSDREASAVMLYASGEPFIMSGSIRDNLCLALRRALPVPDEPKDADARYWREEALATNNPIVSPDADWIDYHASGLSGPADLDAAIIQALRTVRGYDDIFRVGLTSKLGDDLGEDLAERLLGARGAIYARYEQLGLASYVETFQPERFNANATIGENLLFGVSIGKRFEAEKLAHDPFVRSIIAAEALVAPLTNIGLKMVETVAEAFQGLAADNPLRERYSFIDEAELSELWPQLQGTWQRGQRRQFSPELRDKLVGYALMYVEPRHRLSLIDEHLVARVLRARGSFRDFLPAKDAGEIEFYDPERLMPAATIRDNLLFGRIRYGKMHARDKLLDAAHAVLDELGLESFVVSKGLEQDAGPGGRLLSVQQRVTVHLARALLRQPDILILDDALSSFGASEAHMIMENIFEAMAGRTVIVAQSNDDDLDAFDLVLTFEGAKLAGAERKGSPSGTQAQEGRPVAPVREPQPQEAVK</sequence>
<comment type="subcellular location">
    <subcellularLocation>
        <location evidence="1">Cell membrane</location>
        <topology evidence="1">Multi-pass membrane protein</topology>
    </subcellularLocation>
</comment>
<feature type="domain" description="ABC transporter" evidence="7">
    <location>
        <begin position="634"/>
        <end position="900"/>
    </location>
</feature>
<dbReference type="Pfam" id="PF00664">
    <property type="entry name" value="ABC_membrane"/>
    <property type="match status" value="1"/>
</dbReference>
<dbReference type="PROSITE" id="PS50929">
    <property type="entry name" value="ABC_TM1F"/>
    <property type="match status" value="1"/>
</dbReference>
<dbReference type="SUPFAM" id="SSF90123">
    <property type="entry name" value="ABC transporter transmembrane region"/>
    <property type="match status" value="1"/>
</dbReference>
<evidence type="ECO:0000256" key="2">
    <source>
        <dbReference type="ARBA" id="ARBA00022692"/>
    </source>
</evidence>
<evidence type="ECO:0000256" key="5">
    <source>
        <dbReference type="SAM" id="MobiDB-lite"/>
    </source>
</evidence>
<comment type="caution">
    <text evidence="9">The sequence shown here is derived from an EMBL/GenBank/DDBJ whole genome shotgun (WGS) entry which is preliminary data.</text>
</comment>